<dbReference type="EMBL" id="CP001700">
    <property type="protein sequence ID" value="ACU70868.1"/>
    <property type="molecule type" value="Genomic_DNA"/>
</dbReference>
<evidence type="ECO:0000256" key="1">
    <source>
        <dbReference type="SAM" id="MobiDB-lite"/>
    </source>
</evidence>
<reference evidence="3 4" key="1">
    <citation type="journal article" date="2009" name="Stand. Genomic Sci.">
        <title>Complete genome sequence of Catenulispora acidiphila type strain (ID 139908).</title>
        <authorList>
            <person name="Copeland A."/>
            <person name="Lapidus A."/>
            <person name="Glavina Del Rio T."/>
            <person name="Nolan M."/>
            <person name="Lucas S."/>
            <person name="Chen F."/>
            <person name="Tice H."/>
            <person name="Cheng J.F."/>
            <person name="Bruce D."/>
            <person name="Goodwin L."/>
            <person name="Pitluck S."/>
            <person name="Mikhailova N."/>
            <person name="Pati A."/>
            <person name="Ivanova N."/>
            <person name="Mavromatis K."/>
            <person name="Chen A."/>
            <person name="Palaniappan K."/>
            <person name="Chain P."/>
            <person name="Land M."/>
            <person name="Hauser L."/>
            <person name="Chang Y.J."/>
            <person name="Jeffries C.D."/>
            <person name="Chertkov O."/>
            <person name="Brettin T."/>
            <person name="Detter J.C."/>
            <person name="Han C."/>
            <person name="Ali Z."/>
            <person name="Tindall B.J."/>
            <person name="Goker M."/>
            <person name="Bristow J."/>
            <person name="Eisen J.A."/>
            <person name="Markowitz V."/>
            <person name="Hugenholtz P."/>
            <person name="Kyrpides N.C."/>
            <person name="Klenk H.P."/>
        </authorList>
    </citation>
    <scope>NUCLEOTIDE SEQUENCE [LARGE SCALE GENOMIC DNA]</scope>
    <source>
        <strain evidence="4">DSM 44928 / JCM 14897 / NBRC 102108 / NRRL B-24433 / ID139908</strain>
    </source>
</reference>
<dbReference type="InParanoid" id="C7QEH7"/>
<feature type="region of interest" description="Disordered" evidence="1">
    <location>
        <begin position="149"/>
        <end position="171"/>
    </location>
</feature>
<organism evidence="3 4">
    <name type="scientific">Catenulispora acidiphila (strain DSM 44928 / JCM 14897 / NBRC 102108 / NRRL B-24433 / ID139908)</name>
    <dbReference type="NCBI Taxonomy" id="479433"/>
    <lineage>
        <taxon>Bacteria</taxon>
        <taxon>Bacillati</taxon>
        <taxon>Actinomycetota</taxon>
        <taxon>Actinomycetes</taxon>
        <taxon>Catenulisporales</taxon>
        <taxon>Catenulisporaceae</taxon>
        <taxon>Catenulispora</taxon>
    </lineage>
</organism>
<proteinExistence type="predicted"/>
<keyword evidence="2" id="KW-0732">Signal</keyword>
<name>C7QEH7_CATAD</name>
<dbReference type="HOGENOM" id="CLU_1329945_0_0_11"/>
<protein>
    <recommendedName>
        <fullName evidence="5">DUF11 domain-containing protein</fullName>
    </recommendedName>
</protein>
<evidence type="ECO:0000313" key="4">
    <source>
        <dbReference type="Proteomes" id="UP000000851"/>
    </source>
</evidence>
<feature type="chain" id="PRO_5038419010" description="DUF11 domain-containing protein" evidence="2">
    <location>
        <begin position="19"/>
        <end position="206"/>
    </location>
</feature>
<dbReference type="AlphaFoldDB" id="C7QEH7"/>
<accession>C7QEH7</accession>
<dbReference type="KEGG" id="cai:Caci_1948"/>
<evidence type="ECO:0000256" key="2">
    <source>
        <dbReference type="SAM" id="SignalP"/>
    </source>
</evidence>
<keyword evidence="4" id="KW-1185">Reference proteome</keyword>
<gene>
    <name evidence="3" type="ordered locus">Caci_1948</name>
</gene>
<evidence type="ECO:0008006" key="5">
    <source>
        <dbReference type="Google" id="ProtNLM"/>
    </source>
</evidence>
<evidence type="ECO:0000313" key="3">
    <source>
        <dbReference type="EMBL" id="ACU70868.1"/>
    </source>
</evidence>
<feature type="signal peptide" evidence="2">
    <location>
        <begin position="1"/>
        <end position="18"/>
    </location>
</feature>
<dbReference type="RefSeq" id="WP_012786161.1">
    <property type="nucleotide sequence ID" value="NC_013131.1"/>
</dbReference>
<dbReference type="Proteomes" id="UP000000851">
    <property type="component" value="Chromosome"/>
</dbReference>
<sequence length="206" mass="21338" precursor="true">MIGLAAAAMLLVPTTATGAPAATAAPDLPAALSALSVAVQATGGQDVSYAIVVHNTTDHAVPDALITQQLPPSLHYITATPPPHHTGHHLTWTLTIPAHGTTRITTTSAADHHLAARPLDHTPQPGTPHRGHHQQQLTTVCVREATGPQSCATEPAAPGPHPLPRRQHAALTTTAAATTAAALLAATRLRRRRRTPRALERAGVEG</sequence>